<evidence type="ECO:0000256" key="1">
    <source>
        <dbReference type="ARBA" id="ARBA00022723"/>
    </source>
</evidence>
<keyword evidence="4" id="KW-0862">Zinc</keyword>
<feature type="domain" description="C2H2-type" evidence="7">
    <location>
        <begin position="526"/>
        <end position="549"/>
    </location>
</feature>
<evidence type="ECO:0000256" key="3">
    <source>
        <dbReference type="ARBA" id="ARBA00022771"/>
    </source>
</evidence>
<feature type="compositionally biased region" description="Polar residues" evidence="6">
    <location>
        <begin position="270"/>
        <end position="297"/>
    </location>
</feature>
<dbReference type="InterPro" id="IPR013087">
    <property type="entry name" value="Znf_C2H2_type"/>
</dbReference>
<dbReference type="Gene3D" id="3.30.160.60">
    <property type="entry name" value="Classic Zinc Finger"/>
    <property type="match status" value="1"/>
</dbReference>
<evidence type="ECO:0000256" key="2">
    <source>
        <dbReference type="ARBA" id="ARBA00022737"/>
    </source>
</evidence>
<dbReference type="EMBL" id="DF836533">
    <property type="protein sequence ID" value="GAN09102.1"/>
    <property type="molecule type" value="Genomic_DNA"/>
</dbReference>
<reference evidence="8" key="1">
    <citation type="submission" date="2014-09" db="EMBL/GenBank/DDBJ databases">
        <title>Draft genome sequence of an oleaginous Mucoromycotina fungus Mucor ambiguus NBRC6742.</title>
        <authorList>
            <person name="Takeda I."/>
            <person name="Yamane N."/>
            <person name="Morita T."/>
            <person name="Tamano K."/>
            <person name="Machida M."/>
            <person name="Baker S."/>
            <person name="Koike H."/>
        </authorList>
    </citation>
    <scope>NUCLEOTIDE SEQUENCE</scope>
    <source>
        <strain evidence="8">NBRC 6742</strain>
    </source>
</reference>
<evidence type="ECO:0000259" key="7">
    <source>
        <dbReference type="PROSITE" id="PS50157"/>
    </source>
</evidence>
<dbReference type="PROSITE" id="PS00028">
    <property type="entry name" value="ZINC_FINGER_C2H2_1"/>
    <property type="match status" value="4"/>
</dbReference>
<dbReference type="AlphaFoldDB" id="A0A0C9MZL9"/>
<evidence type="ECO:0000313" key="8">
    <source>
        <dbReference type="EMBL" id="GAN09102.1"/>
    </source>
</evidence>
<organism evidence="8">
    <name type="scientific">Mucor ambiguus</name>
    <dbReference type="NCBI Taxonomy" id="91626"/>
    <lineage>
        <taxon>Eukaryota</taxon>
        <taxon>Fungi</taxon>
        <taxon>Fungi incertae sedis</taxon>
        <taxon>Mucoromycota</taxon>
        <taxon>Mucoromycotina</taxon>
        <taxon>Mucoromycetes</taxon>
        <taxon>Mucorales</taxon>
        <taxon>Mucorineae</taxon>
        <taxon>Mucoraceae</taxon>
        <taxon>Mucor</taxon>
    </lineage>
</organism>
<dbReference type="Pfam" id="PF12874">
    <property type="entry name" value="zf-met"/>
    <property type="match status" value="1"/>
</dbReference>
<protein>
    <recommendedName>
        <fullName evidence="7">C2H2-type domain-containing protein</fullName>
    </recommendedName>
</protein>
<keyword evidence="9" id="KW-1185">Reference proteome</keyword>
<evidence type="ECO:0000313" key="9">
    <source>
        <dbReference type="Proteomes" id="UP000053815"/>
    </source>
</evidence>
<proteinExistence type="predicted"/>
<feature type="region of interest" description="Disordered" evidence="6">
    <location>
        <begin position="365"/>
        <end position="391"/>
    </location>
</feature>
<dbReference type="PANTHER" id="PTHR24379:SF121">
    <property type="entry name" value="C2H2-TYPE DOMAIN-CONTAINING PROTEIN"/>
    <property type="match status" value="1"/>
</dbReference>
<dbReference type="OrthoDB" id="8117106at2759"/>
<evidence type="ECO:0000256" key="5">
    <source>
        <dbReference type="PROSITE-ProRule" id="PRU00042"/>
    </source>
</evidence>
<feature type="region of interest" description="Disordered" evidence="6">
    <location>
        <begin position="270"/>
        <end position="311"/>
    </location>
</feature>
<dbReference type="STRING" id="91626.A0A0C9MZL9"/>
<evidence type="ECO:0000256" key="4">
    <source>
        <dbReference type="ARBA" id="ARBA00022833"/>
    </source>
</evidence>
<dbReference type="Proteomes" id="UP000053815">
    <property type="component" value="Unassembled WGS sequence"/>
</dbReference>
<dbReference type="PROSITE" id="PS50157">
    <property type="entry name" value="ZINC_FINGER_C2H2_2"/>
    <property type="match status" value="2"/>
</dbReference>
<sequence>MKQSQPSKRTLVIVEKRKLLLDFCFHAPGDGQKIKKMRMLDTTAETETLTHNISTNNTLDKVNLTINHRDSQADTSSKKQMPPRVKEGKADAKSSDEMDAADSDIEVDIEKVHGEEGQQLKYTSRAKIDFAQLTATIQFASDHLEENGKNKESTSPDFSKIEQLMPKDQPDSISTPTQEASTITSFTEHYASAHNIIIPSTAKYPHLQPDPNNIDLYCQMCVRTFKTQITFLQHLRLLHKIRHPYKASVRTSVELKDSTVLENLSNKMLDSKSTTVSSKSPNVTPSLTSASSDQNSAMPLAPTDPEAVKRDTNSPAIQVSKIGSNNSSTSSMAQFETMLTSAIQNAANDLAIGLFINNGLMNRIPTSPSPSSSSPPKQNQSPAKAPSTVVAPEPTMQGSLVAPYPDLLDPHNYCRCCDTTFANPVDYRKHCRTQHTIPLPDRNDPNFFCYVCNLKSPDLFTYRKHLAQIHQMKGFPDMFDIKCYHCSRTFAVGKRYSAHLVKVAKKEQKLQLMENRPPPMWDDPSFHCSRCLKTFKDDTGYKKHLRRMHGMRGKDSYKISQDAQEKSNHSNEVVEGEDEDKDHYFCFACQKDYFDKQEFDQHLKEAHRLNLTKASVDNLKIAPSPPVFAKPLDPTLYYFMMRDIGQVKSN</sequence>
<feature type="region of interest" description="Disordered" evidence="6">
    <location>
        <begin position="68"/>
        <end position="100"/>
    </location>
</feature>
<dbReference type="PANTHER" id="PTHR24379">
    <property type="entry name" value="KRAB AND ZINC FINGER DOMAIN-CONTAINING"/>
    <property type="match status" value="1"/>
</dbReference>
<gene>
    <name evidence="8" type="ORF">MAM1_0244c08624</name>
</gene>
<dbReference type="SMART" id="SM00355">
    <property type="entry name" value="ZnF_C2H2"/>
    <property type="match status" value="5"/>
</dbReference>
<feature type="region of interest" description="Disordered" evidence="6">
    <location>
        <begin position="553"/>
        <end position="576"/>
    </location>
</feature>
<feature type="domain" description="C2H2-type" evidence="7">
    <location>
        <begin position="216"/>
        <end position="244"/>
    </location>
</feature>
<evidence type="ECO:0000256" key="6">
    <source>
        <dbReference type="SAM" id="MobiDB-lite"/>
    </source>
</evidence>
<accession>A0A0C9MZL9</accession>
<feature type="compositionally biased region" description="Basic and acidic residues" evidence="6">
    <location>
        <begin position="553"/>
        <end position="569"/>
    </location>
</feature>
<keyword evidence="2" id="KW-0677">Repeat</keyword>
<keyword evidence="3 5" id="KW-0863">Zinc-finger</keyword>
<name>A0A0C9MZL9_9FUNG</name>
<feature type="compositionally biased region" description="Basic and acidic residues" evidence="6">
    <location>
        <begin position="84"/>
        <end position="96"/>
    </location>
</feature>
<dbReference type="GO" id="GO:0008270">
    <property type="term" value="F:zinc ion binding"/>
    <property type="evidence" value="ECO:0007669"/>
    <property type="project" value="UniProtKB-KW"/>
</dbReference>
<keyword evidence="1" id="KW-0479">Metal-binding</keyword>